<dbReference type="SUPFAM" id="SSF55486">
    <property type="entry name" value="Metalloproteases ('zincins'), catalytic domain"/>
    <property type="match status" value="1"/>
</dbReference>
<dbReference type="OrthoDB" id="9806895at2"/>
<sequence length="130" mass="14634">MTQFAPDEAEILRLAEAARAALPPPFDSLAAEVRLIVEDWPSDALLDEMDIDDGYELTGIYEGEPLTLRSVESPAPPSSVTLFRRPILDEWSERGNVTLAELVTNVTIHEFAHHFGWSDDEIGRIDAWWE</sequence>
<dbReference type="AlphaFoldDB" id="A0A1I3S2Q9"/>
<name>A0A1I3S2Q9_9RHOB</name>
<dbReference type="Proteomes" id="UP000199110">
    <property type="component" value="Unassembled WGS sequence"/>
</dbReference>
<dbReference type="EMBL" id="FORA01000004">
    <property type="protein sequence ID" value="SFJ53163.1"/>
    <property type="molecule type" value="Genomic_DNA"/>
</dbReference>
<organism evidence="1 2">
    <name type="scientific">Jannaschia pohangensis</name>
    <dbReference type="NCBI Taxonomy" id="390807"/>
    <lineage>
        <taxon>Bacteria</taxon>
        <taxon>Pseudomonadati</taxon>
        <taxon>Pseudomonadota</taxon>
        <taxon>Alphaproteobacteria</taxon>
        <taxon>Rhodobacterales</taxon>
        <taxon>Roseobacteraceae</taxon>
        <taxon>Jannaschia</taxon>
    </lineage>
</organism>
<keyword evidence="1" id="KW-0378">Hydrolase</keyword>
<keyword evidence="1" id="KW-0645">Protease</keyword>
<protein>
    <submittedName>
        <fullName evidence="1">Predicted Zn-dependent protease, minimal metalloprotease (MMP)-like domain</fullName>
    </submittedName>
</protein>
<gene>
    <name evidence="1" type="ORF">SAMN04488095_3002</name>
</gene>
<dbReference type="InterPro" id="IPR038555">
    <property type="entry name" value="Zincin_1_sf"/>
</dbReference>
<dbReference type="GO" id="GO:0008237">
    <property type="term" value="F:metallopeptidase activity"/>
    <property type="evidence" value="ECO:0007669"/>
    <property type="project" value="UniProtKB-KW"/>
</dbReference>
<reference evidence="1 2" key="1">
    <citation type="submission" date="2016-10" db="EMBL/GenBank/DDBJ databases">
        <authorList>
            <person name="de Groot N.N."/>
        </authorList>
    </citation>
    <scope>NUCLEOTIDE SEQUENCE [LARGE SCALE GENOMIC DNA]</scope>
    <source>
        <strain evidence="1 2">DSM 19073</strain>
    </source>
</reference>
<dbReference type="STRING" id="390807.SAMN04488095_3002"/>
<evidence type="ECO:0000313" key="2">
    <source>
        <dbReference type="Proteomes" id="UP000199110"/>
    </source>
</evidence>
<proteinExistence type="predicted"/>
<keyword evidence="2" id="KW-1185">Reference proteome</keyword>
<dbReference type="InterPro" id="IPR010428">
    <property type="entry name" value="Zincin_1"/>
</dbReference>
<keyword evidence="1" id="KW-0482">Metalloprotease</keyword>
<dbReference type="GO" id="GO:0006508">
    <property type="term" value="P:proteolysis"/>
    <property type="evidence" value="ECO:0007669"/>
    <property type="project" value="UniProtKB-KW"/>
</dbReference>
<dbReference type="RefSeq" id="WP_092782562.1">
    <property type="nucleotide sequence ID" value="NZ_FORA01000004.1"/>
</dbReference>
<dbReference type="Gene3D" id="3.30.2010.20">
    <property type="match status" value="1"/>
</dbReference>
<accession>A0A1I3S2Q9</accession>
<dbReference type="CDD" id="cd12952">
    <property type="entry name" value="MMP_ACEL2062"/>
    <property type="match status" value="1"/>
</dbReference>
<dbReference type="Pfam" id="PF06262">
    <property type="entry name" value="Zincin_1"/>
    <property type="match status" value="1"/>
</dbReference>
<evidence type="ECO:0000313" key="1">
    <source>
        <dbReference type="EMBL" id="SFJ53163.1"/>
    </source>
</evidence>